<protein>
    <recommendedName>
        <fullName evidence="2 4">acylphosphatase</fullName>
        <ecNumber evidence="2 4">3.6.1.7</ecNumber>
    </recommendedName>
</protein>
<dbReference type="InterPro" id="IPR001792">
    <property type="entry name" value="Acylphosphatase-like_dom"/>
</dbReference>
<dbReference type="InterPro" id="IPR036046">
    <property type="entry name" value="Acylphosphatase-like_dom_sf"/>
</dbReference>
<proteinExistence type="inferred from homology"/>
<keyword evidence="4" id="KW-0378">Hydrolase</keyword>
<dbReference type="Gene3D" id="3.30.70.100">
    <property type="match status" value="1"/>
</dbReference>
<name>A0A8J2XXN5_9BURK</name>
<feature type="active site" evidence="4">
    <location>
        <position position="35"/>
    </location>
</feature>
<dbReference type="RefSeq" id="WP_188396452.1">
    <property type="nucleotide sequence ID" value="NZ_BMCG01000004.1"/>
</dbReference>
<dbReference type="InterPro" id="IPR017968">
    <property type="entry name" value="Acylphosphatase_CS"/>
</dbReference>
<reference evidence="7" key="1">
    <citation type="journal article" date="2014" name="Int. J. Syst. Evol. Microbiol.">
        <title>Complete genome sequence of Corynebacterium casei LMG S-19264T (=DSM 44701T), isolated from a smear-ripened cheese.</title>
        <authorList>
            <consortium name="US DOE Joint Genome Institute (JGI-PGF)"/>
            <person name="Walter F."/>
            <person name="Albersmeier A."/>
            <person name="Kalinowski J."/>
            <person name="Ruckert C."/>
        </authorList>
    </citation>
    <scope>NUCLEOTIDE SEQUENCE</scope>
    <source>
        <strain evidence="7">CCM 7086</strain>
    </source>
</reference>
<dbReference type="EMBL" id="BMCG01000004">
    <property type="protein sequence ID" value="GGC14144.1"/>
    <property type="molecule type" value="Genomic_DNA"/>
</dbReference>
<feature type="active site" evidence="4">
    <location>
        <position position="17"/>
    </location>
</feature>
<dbReference type="Proteomes" id="UP000620266">
    <property type="component" value="Unassembled WGS sequence"/>
</dbReference>
<dbReference type="GO" id="GO:0003998">
    <property type="term" value="F:acylphosphatase activity"/>
    <property type="evidence" value="ECO:0007669"/>
    <property type="project" value="UniProtKB-EC"/>
</dbReference>
<comment type="caution">
    <text evidence="7">The sequence shown here is derived from an EMBL/GenBank/DDBJ whole genome shotgun (WGS) entry which is preliminary data.</text>
</comment>
<reference evidence="7" key="2">
    <citation type="submission" date="2020-09" db="EMBL/GenBank/DDBJ databases">
        <authorList>
            <person name="Sun Q."/>
            <person name="Sedlacek I."/>
        </authorList>
    </citation>
    <scope>NUCLEOTIDE SEQUENCE</scope>
    <source>
        <strain evidence="7">CCM 7086</strain>
    </source>
</reference>
<dbReference type="PANTHER" id="PTHR47268:SF4">
    <property type="entry name" value="ACYLPHOSPHATASE"/>
    <property type="match status" value="1"/>
</dbReference>
<organism evidence="7 8">
    <name type="scientific">Oxalicibacterium flavum</name>
    <dbReference type="NCBI Taxonomy" id="179467"/>
    <lineage>
        <taxon>Bacteria</taxon>
        <taxon>Pseudomonadati</taxon>
        <taxon>Pseudomonadota</taxon>
        <taxon>Betaproteobacteria</taxon>
        <taxon>Burkholderiales</taxon>
        <taxon>Oxalobacteraceae</taxon>
        <taxon>Oxalicibacterium</taxon>
    </lineage>
</organism>
<evidence type="ECO:0000256" key="5">
    <source>
        <dbReference type="RuleBase" id="RU004168"/>
    </source>
</evidence>
<accession>A0A8J2XXN5</accession>
<evidence type="ECO:0000256" key="4">
    <source>
        <dbReference type="PROSITE-ProRule" id="PRU00520"/>
    </source>
</evidence>
<comment type="similarity">
    <text evidence="1 5">Belongs to the acylphosphatase family.</text>
</comment>
<feature type="domain" description="Acylphosphatase-like" evidence="6">
    <location>
        <begin position="2"/>
        <end position="90"/>
    </location>
</feature>
<dbReference type="SUPFAM" id="SSF54975">
    <property type="entry name" value="Acylphosphatase/BLUF domain-like"/>
    <property type="match status" value="1"/>
</dbReference>
<dbReference type="PANTHER" id="PTHR47268">
    <property type="entry name" value="ACYLPHOSPHATASE"/>
    <property type="match status" value="1"/>
</dbReference>
<comment type="catalytic activity">
    <reaction evidence="3 4">
        <text>an acyl phosphate + H2O = a carboxylate + phosphate + H(+)</text>
        <dbReference type="Rhea" id="RHEA:14965"/>
        <dbReference type="ChEBI" id="CHEBI:15377"/>
        <dbReference type="ChEBI" id="CHEBI:15378"/>
        <dbReference type="ChEBI" id="CHEBI:29067"/>
        <dbReference type="ChEBI" id="CHEBI:43474"/>
        <dbReference type="ChEBI" id="CHEBI:59918"/>
        <dbReference type="EC" id="3.6.1.7"/>
    </reaction>
</comment>
<keyword evidence="8" id="KW-1185">Reference proteome</keyword>
<evidence type="ECO:0000256" key="1">
    <source>
        <dbReference type="ARBA" id="ARBA00005614"/>
    </source>
</evidence>
<dbReference type="EC" id="3.6.1.7" evidence="2 4"/>
<sequence length="92" mass="10080">MAKHLRIHGIVQGVGYRAGFDAQARALGLSGWVRNRRDGSVEAMIRGNDASVQQLIAWAHHGPAMAHVDHVDVRESDDRQIGADSFAIRPTK</sequence>
<dbReference type="Pfam" id="PF00708">
    <property type="entry name" value="Acylphosphatase"/>
    <property type="match status" value="1"/>
</dbReference>
<evidence type="ECO:0000256" key="3">
    <source>
        <dbReference type="ARBA" id="ARBA00047645"/>
    </source>
</evidence>
<dbReference type="AlphaFoldDB" id="A0A8J2XXN5"/>
<dbReference type="PROSITE" id="PS00151">
    <property type="entry name" value="ACYLPHOSPHATASE_2"/>
    <property type="match status" value="1"/>
</dbReference>
<dbReference type="InterPro" id="IPR020456">
    <property type="entry name" value="Acylphosphatase"/>
</dbReference>
<evidence type="ECO:0000313" key="7">
    <source>
        <dbReference type="EMBL" id="GGC14144.1"/>
    </source>
</evidence>
<evidence type="ECO:0000313" key="8">
    <source>
        <dbReference type="Proteomes" id="UP000620266"/>
    </source>
</evidence>
<dbReference type="PRINTS" id="PR00112">
    <property type="entry name" value="ACYLPHPHTASE"/>
</dbReference>
<dbReference type="PROSITE" id="PS51160">
    <property type="entry name" value="ACYLPHOSPHATASE_3"/>
    <property type="match status" value="1"/>
</dbReference>
<gene>
    <name evidence="7" type="ORF">GCM10007205_23730</name>
</gene>
<evidence type="ECO:0000259" key="6">
    <source>
        <dbReference type="PROSITE" id="PS51160"/>
    </source>
</evidence>
<evidence type="ECO:0000256" key="2">
    <source>
        <dbReference type="ARBA" id="ARBA00012150"/>
    </source>
</evidence>